<dbReference type="InParanoid" id="A0A3Q1EPW4"/>
<dbReference type="Gene3D" id="3.40.50.300">
    <property type="entry name" value="P-loop containing nucleotide triphosphate hydrolases"/>
    <property type="match status" value="1"/>
</dbReference>
<dbReference type="SUPFAM" id="SSF52540">
    <property type="entry name" value="P-loop containing nucleoside triphosphate hydrolases"/>
    <property type="match status" value="1"/>
</dbReference>
<name>A0A3Q1EPW4_9TELE</name>
<keyword evidence="3" id="KW-1185">Reference proteome</keyword>
<dbReference type="AlphaFoldDB" id="A0A3Q1EPW4"/>
<reference evidence="2" key="1">
    <citation type="submission" date="2025-08" db="UniProtKB">
        <authorList>
            <consortium name="Ensembl"/>
        </authorList>
    </citation>
    <scope>IDENTIFICATION</scope>
</reference>
<feature type="region of interest" description="Disordered" evidence="1">
    <location>
        <begin position="13"/>
        <end position="37"/>
    </location>
</feature>
<dbReference type="GeneTree" id="ENSGT00940000160560"/>
<proteinExistence type="predicted"/>
<accession>A0A3Q1EPW4</accession>
<dbReference type="PANTHER" id="PTHR14241:SF1">
    <property type="entry name" value="INTERFERON-INDUCED PROTEIN 44-RELATED"/>
    <property type="match status" value="1"/>
</dbReference>
<evidence type="ECO:0000256" key="1">
    <source>
        <dbReference type="SAM" id="MobiDB-lite"/>
    </source>
</evidence>
<dbReference type="Proteomes" id="UP000257200">
    <property type="component" value="Unplaced"/>
</dbReference>
<evidence type="ECO:0000313" key="3">
    <source>
        <dbReference type="Proteomes" id="UP000257200"/>
    </source>
</evidence>
<dbReference type="PANTHER" id="PTHR14241">
    <property type="entry name" value="INTERFERON-INDUCED PROTEIN 44"/>
    <property type="match status" value="1"/>
</dbReference>
<organism evidence="2 3">
    <name type="scientific">Acanthochromis polyacanthus</name>
    <name type="common">spiny chromis</name>
    <dbReference type="NCBI Taxonomy" id="80966"/>
    <lineage>
        <taxon>Eukaryota</taxon>
        <taxon>Metazoa</taxon>
        <taxon>Chordata</taxon>
        <taxon>Craniata</taxon>
        <taxon>Vertebrata</taxon>
        <taxon>Euteleostomi</taxon>
        <taxon>Actinopterygii</taxon>
        <taxon>Neopterygii</taxon>
        <taxon>Teleostei</taxon>
        <taxon>Neoteleostei</taxon>
        <taxon>Acanthomorphata</taxon>
        <taxon>Ovalentaria</taxon>
        <taxon>Pomacentridae</taxon>
        <taxon>Acanthochromis</taxon>
    </lineage>
</organism>
<dbReference type="InterPro" id="IPR027417">
    <property type="entry name" value="P-loop_NTPase"/>
</dbReference>
<evidence type="ECO:0000313" key="2">
    <source>
        <dbReference type="Ensembl" id="ENSAPOP00000005984.1"/>
    </source>
</evidence>
<protein>
    <submittedName>
        <fullName evidence="2">Interferon-induced protein 44-like</fullName>
    </submittedName>
</protein>
<reference evidence="2" key="2">
    <citation type="submission" date="2025-09" db="UniProtKB">
        <authorList>
            <consortium name="Ensembl"/>
        </authorList>
    </citation>
    <scope>IDENTIFICATION</scope>
</reference>
<dbReference type="STRING" id="80966.ENSAPOP00000005984"/>
<dbReference type="Ensembl" id="ENSAPOT00000007439.1">
    <property type="protein sequence ID" value="ENSAPOP00000005984.1"/>
    <property type="gene ID" value="ENSAPOG00000007772.1"/>
</dbReference>
<dbReference type="GO" id="GO:0006955">
    <property type="term" value="P:immune response"/>
    <property type="evidence" value="ECO:0007669"/>
    <property type="project" value="TreeGrafter"/>
</dbReference>
<sequence>MARLGVFRLEVGGEDPERVRTGRQSWRESGQQDRRDARAEFTIWQGMKGRVPTVLENSGKSWKKSDPGKNSEENLSFLKSYQPRNTDIKHLRILVHGPVGSGKSSFINSVNNVLQNRITCRAPADAVTGGSYTTYKISKDPEGSYSFMFSDTMGFEKPDGRGVHVEDIKLALKGHVKDGYKFKPEEPLTEGDFYNPSPTLDDRVHVLVSVVPAYMISLMNNEAFCASTGIPQLAIITNIDRECPKVRGNIKYAYWSKVLMEWVEKCSFLLGMPPNCIFLVKNYHSETKTSDDIDALILVALREMVSVGEDFLNDLQG</sequence>